<dbReference type="STRING" id="658196.A0A397SFT1"/>
<dbReference type="EMBL" id="QKYT01000449">
    <property type="protein sequence ID" value="RIA85083.1"/>
    <property type="molecule type" value="Genomic_DNA"/>
</dbReference>
<accession>A0A397SFT1</accession>
<proteinExistence type="predicted"/>
<organism evidence="2 3">
    <name type="scientific">Glomus cerebriforme</name>
    <dbReference type="NCBI Taxonomy" id="658196"/>
    <lineage>
        <taxon>Eukaryota</taxon>
        <taxon>Fungi</taxon>
        <taxon>Fungi incertae sedis</taxon>
        <taxon>Mucoromycota</taxon>
        <taxon>Glomeromycotina</taxon>
        <taxon>Glomeromycetes</taxon>
        <taxon>Glomerales</taxon>
        <taxon>Glomeraceae</taxon>
        <taxon>Glomus</taxon>
    </lineage>
</organism>
<dbReference type="Proteomes" id="UP000265703">
    <property type="component" value="Unassembled WGS sequence"/>
</dbReference>
<protein>
    <submittedName>
        <fullName evidence="2">Uncharacterized protein</fullName>
    </submittedName>
</protein>
<feature type="transmembrane region" description="Helical" evidence="1">
    <location>
        <begin position="78"/>
        <end position="96"/>
    </location>
</feature>
<sequence>MAFKWYKALIMQDFNNHKAFKRTNGSWIVVDYSFSLHILDLHKKLKAFDFTSDTTKNISVAEEKNRNASYLFLRNQEVVDYSLILLLLGYVIFITTGNKRFKLSSLENNNQLLFH</sequence>
<reference evidence="2 3" key="1">
    <citation type="submission" date="2018-06" db="EMBL/GenBank/DDBJ databases">
        <title>Comparative genomics reveals the genomic features of Rhizophagus irregularis, R. cerebriforme, R. diaphanum and Gigaspora rosea, and their symbiotic lifestyle signature.</title>
        <authorList>
            <person name="Morin E."/>
            <person name="San Clemente H."/>
            <person name="Chen E.C.H."/>
            <person name="De La Providencia I."/>
            <person name="Hainaut M."/>
            <person name="Kuo A."/>
            <person name="Kohler A."/>
            <person name="Murat C."/>
            <person name="Tang N."/>
            <person name="Roy S."/>
            <person name="Loubradou J."/>
            <person name="Henrissat B."/>
            <person name="Grigoriev I.V."/>
            <person name="Corradi N."/>
            <person name="Roux C."/>
            <person name="Martin F.M."/>
        </authorList>
    </citation>
    <scope>NUCLEOTIDE SEQUENCE [LARGE SCALE GENOMIC DNA]</scope>
    <source>
        <strain evidence="2 3">DAOM 227022</strain>
    </source>
</reference>
<name>A0A397SFT1_9GLOM</name>
<keyword evidence="3" id="KW-1185">Reference proteome</keyword>
<dbReference type="AlphaFoldDB" id="A0A397SFT1"/>
<evidence type="ECO:0000313" key="3">
    <source>
        <dbReference type="Proteomes" id="UP000265703"/>
    </source>
</evidence>
<comment type="caution">
    <text evidence="2">The sequence shown here is derived from an EMBL/GenBank/DDBJ whole genome shotgun (WGS) entry which is preliminary data.</text>
</comment>
<evidence type="ECO:0000313" key="2">
    <source>
        <dbReference type="EMBL" id="RIA85083.1"/>
    </source>
</evidence>
<keyword evidence="1" id="KW-0472">Membrane</keyword>
<keyword evidence="1" id="KW-0812">Transmembrane</keyword>
<evidence type="ECO:0000256" key="1">
    <source>
        <dbReference type="SAM" id="Phobius"/>
    </source>
</evidence>
<keyword evidence="1" id="KW-1133">Transmembrane helix</keyword>
<gene>
    <name evidence="2" type="ORF">C1645_831334</name>
</gene>
<dbReference type="OrthoDB" id="2412176at2759"/>